<dbReference type="AlphaFoldDB" id="A0A2A7A2D7"/>
<keyword evidence="1" id="KW-0732">Signal</keyword>
<organism evidence="2 3">
    <name type="scientific">Faecalibacterium prausnitzii</name>
    <dbReference type="NCBI Taxonomy" id="853"/>
    <lineage>
        <taxon>Bacteria</taxon>
        <taxon>Bacillati</taxon>
        <taxon>Bacillota</taxon>
        <taxon>Clostridia</taxon>
        <taxon>Eubacteriales</taxon>
        <taxon>Oscillospiraceae</taxon>
        <taxon>Faecalibacterium</taxon>
    </lineage>
</organism>
<feature type="signal peptide" evidence="1">
    <location>
        <begin position="1"/>
        <end position="18"/>
    </location>
</feature>
<comment type="caution">
    <text evidence="2">The sequence shown here is derived from an EMBL/GenBank/DDBJ whole genome shotgun (WGS) entry which is preliminary data.</text>
</comment>
<protein>
    <submittedName>
        <fullName evidence="2">Cyclic lactone autoinducer peptide</fullName>
    </submittedName>
</protein>
<proteinExistence type="predicted"/>
<dbReference type="EMBL" id="NMTV01000025">
    <property type="protein sequence ID" value="PDX73276.1"/>
    <property type="molecule type" value="Genomic_DNA"/>
</dbReference>
<evidence type="ECO:0000256" key="1">
    <source>
        <dbReference type="SAM" id="SignalP"/>
    </source>
</evidence>
<feature type="chain" id="PRO_5039180726" evidence="1">
    <location>
        <begin position="19"/>
        <end position="44"/>
    </location>
</feature>
<accession>A0A2A7A2D7</accession>
<reference evidence="2 3" key="1">
    <citation type="journal article" date="2017" name="Front. Microbiol.">
        <title>New Insights into the Diversity of the Genus Faecalibacterium.</title>
        <authorList>
            <person name="Benevides L."/>
            <person name="Burman S."/>
            <person name="Martin R."/>
            <person name="Robert V."/>
            <person name="Thomas M."/>
            <person name="Miquel S."/>
            <person name="Chain F."/>
            <person name="Sokol H."/>
            <person name="Bermudez-Humaran L.G."/>
            <person name="Morrison M."/>
            <person name="Langella P."/>
            <person name="Azevedo V.A."/>
            <person name="Chatel J.M."/>
            <person name="Soares S."/>
        </authorList>
    </citation>
    <scope>NUCLEOTIDE SEQUENCE [LARGE SCALE GENOMIC DNA]</scope>
    <source>
        <strain evidence="2 3">CNCM I 4546</strain>
    </source>
</reference>
<evidence type="ECO:0000313" key="3">
    <source>
        <dbReference type="Proteomes" id="UP000219901"/>
    </source>
</evidence>
<sequence length="44" mass="4933">MKKMMLFLSKFTCIMAMALAVLSVNSTCGFTAYQPDVPESLERK</sequence>
<gene>
    <name evidence="2" type="ORF">CGS55_03195</name>
</gene>
<dbReference type="InterPro" id="IPR009229">
    <property type="entry name" value="AgrD"/>
</dbReference>
<dbReference type="Proteomes" id="UP000219901">
    <property type="component" value="Unassembled WGS sequence"/>
</dbReference>
<evidence type="ECO:0000313" key="2">
    <source>
        <dbReference type="EMBL" id="PDX73276.1"/>
    </source>
</evidence>
<name>A0A2A7A2D7_9FIRM</name>
<dbReference type="RefSeq" id="WP_097782623.1">
    <property type="nucleotide sequence ID" value="NZ_NMTV01000025.1"/>
</dbReference>
<dbReference type="NCBIfam" id="TIGR04223">
    <property type="entry name" value="quorum_AgrD"/>
    <property type="match status" value="1"/>
</dbReference>